<dbReference type="STRING" id="1401.BK123_09555"/>
<dbReference type="InterPro" id="IPR036457">
    <property type="entry name" value="PPM-type-like_dom_sf"/>
</dbReference>
<dbReference type="Gene3D" id="3.60.40.10">
    <property type="entry name" value="PPM-type phosphatase domain"/>
    <property type="match status" value="1"/>
</dbReference>
<gene>
    <name evidence="2" type="ORF">BK123_09555</name>
</gene>
<evidence type="ECO:0000313" key="3">
    <source>
        <dbReference type="Proteomes" id="UP000187074"/>
    </source>
</evidence>
<dbReference type="AlphaFoldDB" id="A0A1R1B6W1"/>
<dbReference type="RefSeq" id="WP_076322111.1">
    <property type="nucleotide sequence ID" value="NZ_JBCNGN010000031.1"/>
</dbReference>
<proteinExistence type="predicted"/>
<dbReference type="Proteomes" id="UP000187074">
    <property type="component" value="Unassembled WGS sequence"/>
</dbReference>
<evidence type="ECO:0000313" key="2">
    <source>
        <dbReference type="EMBL" id="OME95301.1"/>
    </source>
</evidence>
<sequence length="280" mass="32300">MKRSYTRSMESLGIRKRKAQAASFYYESKQTVEEPITKIKDLFTCRYAYGRAAESVMLSEMGQDFIALKMNEDVCHFVLCDGVGLSYRGDVASRLLGQGLMNWLETVEELTSASLERKLKELTHEADREMRTHSLSSETPKLLREVLEEKQRKGSEAMYICGRIELSSGFRRKGRLWLAWQGDSRVRLWRKEDEITSVFGDRFRTSERWSSRSGPIGGSPHVFSCKLDPETEYRLQLYSDGLNDLDPMKEPIPDEQVQVLMNARHTDGLEDDASFLEIVW</sequence>
<reference evidence="2 3" key="1">
    <citation type="submission" date="2016-11" db="EMBL/GenBank/DDBJ databases">
        <title>Paenibacillus species isolates.</title>
        <authorList>
            <person name="Beno S.M."/>
        </authorList>
    </citation>
    <scope>NUCLEOTIDE SEQUENCE [LARGE SCALE GENOMIC DNA]</scope>
    <source>
        <strain evidence="2 3">FSL F4-0100</strain>
    </source>
</reference>
<evidence type="ECO:0000259" key="1">
    <source>
        <dbReference type="PROSITE" id="PS51746"/>
    </source>
</evidence>
<organism evidence="2 3">
    <name type="scientific">Paenibacillus lautus</name>
    <name type="common">Bacillus lautus</name>
    <dbReference type="NCBI Taxonomy" id="1401"/>
    <lineage>
        <taxon>Bacteria</taxon>
        <taxon>Bacillati</taxon>
        <taxon>Bacillota</taxon>
        <taxon>Bacilli</taxon>
        <taxon>Bacillales</taxon>
        <taxon>Paenibacillaceae</taxon>
        <taxon>Paenibacillus</taxon>
    </lineage>
</organism>
<dbReference type="OrthoDB" id="153070at2"/>
<protein>
    <recommendedName>
        <fullName evidence="1">PPM-type phosphatase domain-containing protein</fullName>
    </recommendedName>
</protein>
<dbReference type="SUPFAM" id="SSF81606">
    <property type="entry name" value="PP2C-like"/>
    <property type="match status" value="1"/>
</dbReference>
<comment type="caution">
    <text evidence="2">The sequence shown here is derived from an EMBL/GenBank/DDBJ whole genome shotgun (WGS) entry which is preliminary data.</text>
</comment>
<dbReference type="PROSITE" id="PS51746">
    <property type="entry name" value="PPM_2"/>
    <property type="match status" value="1"/>
</dbReference>
<feature type="domain" description="PPM-type phosphatase" evidence="1">
    <location>
        <begin position="46"/>
        <end position="280"/>
    </location>
</feature>
<accession>A0A1R1B6W1</accession>
<dbReference type="EMBL" id="MRTF01000002">
    <property type="protein sequence ID" value="OME95301.1"/>
    <property type="molecule type" value="Genomic_DNA"/>
</dbReference>
<name>A0A1R1B6W1_PAELA</name>
<dbReference type="InterPro" id="IPR001932">
    <property type="entry name" value="PPM-type_phosphatase-like_dom"/>
</dbReference>